<protein>
    <recommendedName>
        <fullName evidence="3 8">NADH-ubiquinone oxidoreductase chain 1</fullName>
        <ecNumber evidence="8">7.1.1.2</ecNumber>
    </recommendedName>
</protein>
<keyword evidence="4 7" id="KW-0812">Transmembrane</keyword>
<reference evidence="10" key="1">
    <citation type="submission" date="2015-03" db="EMBL/GenBank/DDBJ databases">
        <title>Complete M-type mitochondrial genome of freshwater mussel, Unio douglasiae.</title>
        <authorList>
            <person name="Xue T."/>
            <person name="Wang G."/>
            <person name="Li J."/>
        </authorList>
    </citation>
    <scope>NUCLEOTIDE SEQUENCE</scope>
    <source>
        <tissue evidence="10">Gonad</tissue>
    </source>
</reference>
<evidence type="ECO:0000256" key="4">
    <source>
        <dbReference type="ARBA" id="ARBA00022692"/>
    </source>
</evidence>
<organism evidence="10">
    <name type="scientific">Nodularia douglasiae</name>
    <dbReference type="NCBI Taxonomy" id="1830228"/>
    <lineage>
        <taxon>Eukaryota</taxon>
        <taxon>Metazoa</taxon>
        <taxon>Spiralia</taxon>
        <taxon>Lophotrochozoa</taxon>
        <taxon>Mollusca</taxon>
        <taxon>Bivalvia</taxon>
        <taxon>Autobranchia</taxon>
        <taxon>Heteroconchia</taxon>
        <taxon>Palaeoheterodonta</taxon>
        <taxon>Unionida</taxon>
        <taxon>Unionoidea</taxon>
        <taxon>Unionidae</taxon>
        <taxon>Unioninae</taxon>
        <taxon>Nodularia</taxon>
    </lineage>
</organism>
<evidence type="ECO:0000256" key="1">
    <source>
        <dbReference type="ARBA" id="ARBA00004141"/>
    </source>
</evidence>
<evidence type="ECO:0000313" key="10">
    <source>
        <dbReference type="EMBL" id="AKQ78455.1"/>
    </source>
</evidence>
<dbReference type="GO" id="GO:0009060">
    <property type="term" value="P:aerobic respiration"/>
    <property type="evidence" value="ECO:0007669"/>
    <property type="project" value="TreeGrafter"/>
</dbReference>
<comment type="catalytic activity">
    <reaction evidence="8">
        <text>a ubiquinone + NADH + 5 H(+)(in) = a ubiquinol + NAD(+) + 4 H(+)(out)</text>
        <dbReference type="Rhea" id="RHEA:29091"/>
        <dbReference type="Rhea" id="RHEA-COMP:9565"/>
        <dbReference type="Rhea" id="RHEA-COMP:9566"/>
        <dbReference type="ChEBI" id="CHEBI:15378"/>
        <dbReference type="ChEBI" id="CHEBI:16389"/>
        <dbReference type="ChEBI" id="CHEBI:17976"/>
        <dbReference type="ChEBI" id="CHEBI:57540"/>
        <dbReference type="ChEBI" id="CHEBI:57945"/>
        <dbReference type="EC" id="7.1.1.2"/>
    </reaction>
</comment>
<feature type="transmembrane region" description="Helical" evidence="9">
    <location>
        <begin position="12"/>
        <end position="33"/>
    </location>
</feature>
<evidence type="ECO:0000256" key="5">
    <source>
        <dbReference type="ARBA" id="ARBA00022989"/>
    </source>
</evidence>
<dbReference type="InterPro" id="IPR001694">
    <property type="entry name" value="NADH_UbQ_OxRdtase_su1/FPO"/>
</dbReference>
<dbReference type="PANTHER" id="PTHR11432:SF3">
    <property type="entry name" value="NADH-UBIQUINONE OXIDOREDUCTASE CHAIN 1"/>
    <property type="match status" value="1"/>
</dbReference>
<keyword evidence="6 9" id="KW-0472">Membrane</keyword>
<dbReference type="InterPro" id="IPR018086">
    <property type="entry name" value="NADH_UbQ_OxRdtase_su1_CS"/>
</dbReference>
<dbReference type="Pfam" id="PF00146">
    <property type="entry name" value="NADHdh"/>
    <property type="match status" value="1"/>
</dbReference>
<feature type="transmembrane region" description="Helical" evidence="9">
    <location>
        <begin position="111"/>
        <end position="131"/>
    </location>
</feature>
<comment type="subcellular location">
    <subcellularLocation>
        <location evidence="1">Membrane</location>
        <topology evidence="1">Multi-pass membrane protein</topology>
    </subcellularLocation>
    <subcellularLocation>
        <location evidence="7">Mitochondrion inner membrane</location>
        <topology evidence="7">Multi-pass membrane protein</topology>
    </subcellularLocation>
</comment>
<dbReference type="GO" id="GO:0005743">
    <property type="term" value="C:mitochondrial inner membrane"/>
    <property type="evidence" value="ECO:0007669"/>
    <property type="project" value="UniProtKB-SubCell"/>
</dbReference>
<keyword evidence="8" id="KW-0830">Ubiquinone</keyword>
<keyword evidence="8 10" id="KW-0496">Mitochondrion</keyword>
<evidence type="ECO:0000256" key="7">
    <source>
        <dbReference type="RuleBase" id="RU000471"/>
    </source>
</evidence>
<name>A0A2K8C4P5_9BIVA</name>
<dbReference type="GO" id="GO:0008137">
    <property type="term" value="F:NADH dehydrogenase (ubiquinone) activity"/>
    <property type="evidence" value="ECO:0007669"/>
    <property type="project" value="UniProtKB-EC"/>
</dbReference>
<feature type="transmembrane region" description="Helical" evidence="9">
    <location>
        <begin position="285"/>
        <end position="304"/>
    </location>
</feature>
<accession>A0A2K8C4P5</accession>
<dbReference type="AlphaFoldDB" id="A0A2K8C4P5"/>
<evidence type="ECO:0000256" key="9">
    <source>
        <dbReference type="SAM" id="Phobius"/>
    </source>
</evidence>
<dbReference type="EC" id="7.1.1.2" evidence="8"/>
<evidence type="ECO:0000256" key="3">
    <source>
        <dbReference type="ARBA" id="ARBA00021009"/>
    </source>
</evidence>
<geneLocation type="mitochondrion" evidence="10"/>
<evidence type="ECO:0000256" key="6">
    <source>
        <dbReference type="ARBA" id="ARBA00023136"/>
    </source>
</evidence>
<dbReference type="GO" id="GO:0003954">
    <property type="term" value="F:NADH dehydrogenase activity"/>
    <property type="evidence" value="ECO:0007669"/>
    <property type="project" value="TreeGrafter"/>
</dbReference>
<feature type="transmembrane region" description="Helical" evidence="9">
    <location>
        <begin position="230"/>
        <end position="250"/>
    </location>
</feature>
<feature type="transmembrane region" description="Helical" evidence="9">
    <location>
        <begin position="152"/>
        <end position="170"/>
    </location>
</feature>
<dbReference type="PANTHER" id="PTHR11432">
    <property type="entry name" value="NADH DEHYDROGENASE SUBUNIT 1"/>
    <property type="match status" value="1"/>
</dbReference>
<feature type="transmembrane region" description="Helical" evidence="9">
    <location>
        <begin position="256"/>
        <end position="273"/>
    </location>
</feature>
<dbReference type="EMBL" id="KP970613">
    <property type="protein sequence ID" value="AKQ78455.1"/>
    <property type="molecule type" value="Genomic_DNA"/>
</dbReference>
<gene>
    <name evidence="10" type="primary">ND1</name>
</gene>
<keyword evidence="5 9" id="KW-1133">Transmembrane helix</keyword>
<evidence type="ECO:0000256" key="2">
    <source>
        <dbReference type="ARBA" id="ARBA00010535"/>
    </source>
</evidence>
<feature type="transmembrane region" description="Helical" evidence="9">
    <location>
        <begin position="78"/>
        <end position="99"/>
    </location>
</feature>
<comment type="similarity">
    <text evidence="2 7">Belongs to the complex I subunit 1 family.</text>
</comment>
<keyword evidence="7" id="KW-0520">NAD</keyword>
<evidence type="ECO:0000256" key="8">
    <source>
        <dbReference type="RuleBase" id="RU000473"/>
    </source>
</evidence>
<dbReference type="PROSITE" id="PS00668">
    <property type="entry name" value="COMPLEX1_ND1_2"/>
    <property type="match status" value="1"/>
</dbReference>
<proteinExistence type="inferred from homology"/>
<sequence length="306" mass="34377">MSPSLIYQMMCYALQHTLTMILALVAMAFLTLLERKSLSYMQIRKGPNKLGFLGIPQPLADALKLLTKTNVYLTMSNTLVMSMAPTLAFSLALLLWWLYPTLYATTHKTLSLILFICISTMMVYPILVGGWSSNSKYALLGATRAMAQMISYEIPMILTLIFFAMISNTLDLSAFCTSPSLTFKGQLASPMTLIWLTVMLAETNRTPFDFAEGESELVSGFNVEYSGMKFAVLFMAEYLNILFMSVISSILILNSYGWAPIFAFLFLLVRGTLPRHRYDLMMNMAWESLIPISLSFILCITPIMCT</sequence>